<protein>
    <submittedName>
        <fullName evidence="3">DUF2963 domain-containing protein</fullName>
    </submittedName>
</protein>
<feature type="transmembrane region" description="Helical" evidence="1">
    <location>
        <begin position="12"/>
        <end position="31"/>
    </location>
</feature>
<feature type="domain" description="DUF2963" evidence="2">
    <location>
        <begin position="129"/>
        <end position="179"/>
    </location>
</feature>
<name>A0A851HKR8_9MOLU</name>
<evidence type="ECO:0000256" key="1">
    <source>
        <dbReference type="SAM" id="Phobius"/>
    </source>
</evidence>
<sequence>MSSKEFIRKNKKIIILTLAFILFNAIVFVAWKMTLSQGDKTNENVNQKEINTEPNDASNQKIIQQEQPDGTIFIYDKETERIIEKKFTDGSFQNFNEKGDLIRVRFATDKGTTEEYDAKTKNIQKRIDYHQNSDKIDSIIDYDSSIPNKMLKVTKFKSDGKEKLIVLEYEPSTGNKKTQIQYKDNQDKVENIIEYDSQTHENRKTKEIAFKDDETTPLLVSYYDKNTGNIFKDEKYSDEENKISIIIDYNPEVQERKIKETILKPDGKKPSIVIEFDLQNGNITKETEYRENEDSIKSVANYDPNDRDKKINEIVLKPDGEKPLKITDYDPNTGKKKRTTNFKEKENIIKNFIDYDLHTNERKSKSTILKPDGEKPSLITDFDTRTRNKIKQTKYQDNKDEIETIIEFDPNIANKKINETTFKEDGKTPSLFFKYDEGTGNVLECIEYQQDKNIIDTITLYDPQEDEKIKMMKKYKPDGIKPSIILYFHEHTGKKTKQEEYKDDEDKIETMIEYNPDTEKIIRKTTYEDDGVTIKEITTP</sequence>
<dbReference type="InterPro" id="IPR021348">
    <property type="entry name" value="DUF2963"/>
</dbReference>
<accession>A0A851HKR8</accession>
<organism evidence="3 4">
    <name type="scientific">Candidatus Phytoplasma pruni</name>
    <dbReference type="NCBI Taxonomy" id="479893"/>
    <lineage>
        <taxon>Bacteria</taxon>
        <taxon>Bacillati</taxon>
        <taxon>Mycoplasmatota</taxon>
        <taxon>Mollicutes</taxon>
        <taxon>Acholeplasmatales</taxon>
        <taxon>Acholeplasmataceae</taxon>
        <taxon>Candidatus Phytoplasma</taxon>
        <taxon>16SrIII (X-disease group)</taxon>
    </lineage>
</organism>
<proteinExistence type="predicted"/>
<evidence type="ECO:0000259" key="2">
    <source>
        <dbReference type="Pfam" id="PF11178"/>
    </source>
</evidence>
<dbReference type="AlphaFoldDB" id="A0A851HKR8"/>
<evidence type="ECO:0000313" key="4">
    <source>
        <dbReference type="Proteomes" id="UP000568109"/>
    </source>
</evidence>
<keyword evidence="1" id="KW-0812">Transmembrane</keyword>
<feature type="domain" description="DUF2963" evidence="2">
    <location>
        <begin position="501"/>
        <end position="537"/>
    </location>
</feature>
<dbReference type="Proteomes" id="UP000568109">
    <property type="component" value="Unassembled WGS sequence"/>
</dbReference>
<keyword evidence="1" id="KW-0472">Membrane</keyword>
<dbReference type="Pfam" id="PF11178">
    <property type="entry name" value="DUF2963"/>
    <property type="match status" value="6"/>
</dbReference>
<feature type="domain" description="DUF2963" evidence="2">
    <location>
        <begin position="395"/>
        <end position="442"/>
    </location>
</feature>
<reference evidence="3 4" key="1">
    <citation type="submission" date="2020-06" db="EMBL/GenBank/DDBJ databases">
        <title>Draft genome sequence of Candidatus Phytoplasma pruni (X-disease group, subgroup 16SrIII-B) strain ChTDIII from Argentina.</title>
        <authorList>
            <person name="Fernandez F.D."/>
            <person name="Zuebert C."/>
            <person name="Huettel B."/>
            <person name="Kube M."/>
            <person name="Conci L.R."/>
        </authorList>
    </citation>
    <scope>NUCLEOTIDE SEQUENCE [LARGE SCALE GENOMIC DNA]</scope>
    <source>
        <strain evidence="3 4">ChTDIII</strain>
    </source>
</reference>
<dbReference type="RefSeq" id="WP_178734489.1">
    <property type="nucleotide sequence ID" value="NZ_JABUOH010000066.1"/>
</dbReference>
<feature type="domain" description="DUF2963" evidence="2">
    <location>
        <begin position="182"/>
        <end position="233"/>
    </location>
</feature>
<evidence type="ECO:0000313" key="3">
    <source>
        <dbReference type="EMBL" id="NWN46086.1"/>
    </source>
</evidence>
<keyword evidence="1" id="KW-1133">Transmembrane helix</keyword>
<gene>
    <name evidence="3" type="ORF">HR065_03295</name>
</gene>
<feature type="domain" description="DUF2963" evidence="2">
    <location>
        <begin position="289"/>
        <end position="341"/>
    </location>
</feature>
<keyword evidence="4" id="KW-1185">Reference proteome</keyword>
<dbReference type="EMBL" id="JABUOH010000066">
    <property type="protein sequence ID" value="NWN46086.1"/>
    <property type="molecule type" value="Genomic_DNA"/>
</dbReference>
<comment type="caution">
    <text evidence="3">The sequence shown here is derived from an EMBL/GenBank/DDBJ whole genome shotgun (WGS) entry which is preliminary data.</text>
</comment>
<feature type="domain" description="DUF2963" evidence="2">
    <location>
        <begin position="236"/>
        <end position="287"/>
    </location>
</feature>